<dbReference type="Proteomes" id="UP000654257">
    <property type="component" value="Unassembled WGS sequence"/>
</dbReference>
<gene>
    <name evidence="2" type="ORF">GCM10007304_06600</name>
</gene>
<reference evidence="2" key="1">
    <citation type="journal article" date="2014" name="Int. J. Syst. Evol. Microbiol.">
        <title>Complete genome sequence of Corynebacterium casei LMG S-19264T (=DSM 44701T), isolated from a smear-ripened cheese.</title>
        <authorList>
            <consortium name="US DOE Joint Genome Institute (JGI-PGF)"/>
            <person name="Walter F."/>
            <person name="Albersmeier A."/>
            <person name="Kalinowski J."/>
            <person name="Ruckert C."/>
        </authorList>
    </citation>
    <scope>NUCLEOTIDE SEQUENCE</scope>
    <source>
        <strain evidence="2">CCM 7905</strain>
    </source>
</reference>
<reference evidence="2" key="2">
    <citation type="submission" date="2020-09" db="EMBL/GenBank/DDBJ databases">
        <authorList>
            <person name="Sun Q."/>
            <person name="Sedlacek I."/>
        </authorList>
    </citation>
    <scope>NUCLEOTIDE SEQUENCE</scope>
    <source>
        <strain evidence="2">CCM 7905</strain>
    </source>
</reference>
<organism evidence="2 3">
    <name type="scientific">Rhodococcoides trifolii</name>
    <dbReference type="NCBI Taxonomy" id="908250"/>
    <lineage>
        <taxon>Bacteria</taxon>
        <taxon>Bacillati</taxon>
        <taxon>Actinomycetota</taxon>
        <taxon>Actinomycetes</taxon>
        <taxon>Mycobacteriales</taxon>
        <taxon>Nocardiaceae</taxon>
        <taxon>Rhodococcoides</taxon>
    </lineage>
</organism>
<dbReference type="AlphaFoldDB" id="A0A917CRH5"/>
<dbReference type="RefSeq" id="WP_188543247.1">
    <property type="nucleotide sequence ID" value="NZ_BMCU01000001.1"/>
</dbReference>
<keyword evidence="3" id="KW-1185">Reference proteome</keyword>
<name>A0A917CRH5_9NOCA</name>
<evidence type="ECO:0000256" key="1">
    <source>
        <dbReference type="SAM" id="Phobius"/>
    </source>
</evidence>
<sequence>MASSTAPTVLGIGLAATGAAHFVAPDAFAGITSAAFPKDVRTWTYRNGATELAVGTAIAIPQTRKLGFVALAGYVGFLGYRAYTAR</sequence>
<evidence type="ECO:0000313" key="2">
    <source>
        <dbReference type="EMBL" id="GGF95424.1"/>
    </source>
</evidence>
<protein>
    <submittedName>
        <fullName evidence="2">Uncharacterized protein</fullName>
    </submittedName>
</protein>
<feature type="transmembrane region" description="Helical" evidence="1">
    <location>
        <begin position="66"/>
        <end position="83"/>
    </location>
</feature>
<keyword evidence="1" id="KW-0472">Membrane</keyword>
<keyword evidence="1" id="KW-0812">Transmembrane</keyword>
<evidence type="ECO:0000313" key="3">
    <source>
        <dbReference type="Proteomes" id="UP000654257"/>
    </source>
</evidence>
<accession>A0A917CRH5</accession>
<comment type="caution">
    <text evidence="2">The sequence shown here is derived from an EMBL/GenBank/DDBJ whole genome shotgun (WGS) entry which is preliminary data.</text>
</comment>
<proteinExistence type="predicted"/>
<dbReference type="EMBL" id="BMCU01000001">
    <property type="protein sequence ID" value="GGF95424.1"/>
    <property type="molecule type" value="Genomic_DNA"/>
</dbReference>
<keyword evidence="1" id="KW-1133">Transmembrane helix</keyword>